<sequence length="364" mass="39183">MGARRSGNQNQSAATLALLAAAAAVGVLAAENAGSARLPAALIKAFLLESHVTRTPAPALLLVCGARGAEETARQLGANALPAQVVDEPRRWLQAVLALDRVAHSVVLDAACPGARALLASVDELDMFRDPRRWVLVFSDDHPPADGSSCSFMLEPGAPAAEAMQRCYCRAAALLDGLGVFYDSDWSRSMCVTRKKIRKRFSESDGRYAVAVSAHRSSKGAVLRLQRAAAWRGVSLDASPPPDRRHLSARRLNFHGAVSNVAFVVMDPESFRKGIVEGNGLVADFMAIFGWEMTHDVVAMLNMTINVTQTKDWGRVPPGVTPDKGLLGLHAKQEVEVGGTGLSMYLEPVRLKYLHFTNFYTPVG</sequence>
<reference evidence="2" key="2">
    <citation type="journal article" date="2023" name="BMC Genomics">
        <title>Pest status, molecular evolution, and epigenetic factors derived from the genome assembly of Frankliniella fusca, a thysanopteran phytovirus vector.</title>
        <authorList>
            <person name="Catto M.A."/>
            <person name="Labadie P.E."/>
            <person name="Jacobson A.L."/>
            <person name="Kennedy G.G."/>
            <person name="Srinivasan R."/>
            <person name="Hunt B.G."/>
        </authorList>
    </citation>
    <scope>NUCLEOTIDE SEQUENCE</scope>
    <source>
        <strain evidence="2">PL_HMW_Pooled</strain>
    </source>
</reference>
<organism evidence="2 3">
    <name type="scientific">Frankliniella fusca</name>
    <dbReference type="NCBI Taxonomy" id="407009"/>
    <lineage>
        <taxon>Eukaryota</taxon>
        <taxon>Metazoa</taxon>
        <taxon>Ecdysozoa</taxon>
        <taxon>Arthropoda</taxon>
        <taxon>Hexapoda</taxon>
        <taxon>Insecta</taxon>
        <taxon>Pterygota</taxon>
        <taxon>Neoptera</taxon>
        <taxon>Paraneoptera</taxon>
        <taxon>Thysanoptera</taxon>
        <taxon>Terebrantia</taxon>
        <taxon>Thripoidea</taxon>
        <taxon>Thripidae</taxon>
        <taxon>Frankliniella</taxon>
    </lineage>
</organism>
<name>A0AAE1H9F8_9NEOP</name>
<keyword evidence="2" id="KW-0547">Nucleotide-binding</keyword>
<keyword evidence="2" id="KW-0378">Hydrolase</keyword>
<feature type="chain" id="PRO_5042019420" evidence="1">
    <location>
        <begin position="30"/>
        <end position="364"/>
    </location>
</feature>
<evidence type="ECO:0000256" key="1">
    <source>
        <dbReference type="SAM" id="SignalP"/>
    </source>
</evidence>
<protein>
    <submittedName>
        <fullName evidence="2">ATP-dependent helicase/deoxyribonuclease subunit B</fullName>
    </submittedName>
</protein>
<proteinExistence type="predicted"/>
<keyword evidence="2" id="KW-0347">Helicase</keyword>
<keyword evidence="1" id="KW-0732">Signal</keyword>
<gene>
    <name evidence="2" type="ORF">KUF71_026142</name>
</gene>
<keyword evidence="3" id="KW-1185">Reference proteome</keyword>
<comment type="caution">
    <text evidence="2">The sequence shown here is derived from an EMBL/GenBank/DDBJ whole genome shotgun (WGS) entry which is preliminary data.</text>
</comment>
<evidence type="ECO:0000313" key="3">
    <source>
        <dbReference type="Proteomes" id="UP001219518"/>
    </source>
</evidence>
<dbReference type="EMBL" id="JAHWGI010000712">
    <property type="protein sequence ID" value="KAK3917297.1"/>
    <property type="molecule type" value="Genomic_DNA"/>
</dbReference>
<keyword evidence="2" id="KW-0067">ATP-binding</keyword>
<feature type="signal peptide" evidence="1">
    <location>
        <begin position="1"/>
        <end position="29"/>
    </location>
</feature>
<reference evidence="2" key="1">
    <citation type="submission" date="2021-07" db="EMBL/GenBank/DDBJ databases">
        <authorList>
            <person name="Catto M.A."/>
            <person name="Jacobson A."/>
            <person name="Kennedy G."/>
            <person name="Labadie P."/>
            <person name="Hunt B.G."/>
            <person name="Srinivasan R."/>
        </authorList>
    </citation>
    <scope>NUCLEOTIDE SEQUENCE</scope>
    <source>
        <strain evidence="2">PL_HMW_Pooled</strain>
        <tissue evidence="2">Head</tissue>
    </source>
</reference>
<dbReference type="GO" id="GO:0004386">
    <property type="term" value="F:helicase activity"/>
    <property type="evidence" value="ECO:0007669"/>
    <property type="project" value="UniProtKB-KW"/>
</dbReference>
<dbReference type="AlphaFoldDB" id="A0AAE1H9F8"/>
<accession>A0AAE1H9F8</accession>
<dbReference type="Proteomes" id="UP001219518">
    <property type="component" value="Unassembled WGS sequence"/>
</dbReference>
<evidence type="ECO:0000313" key="2">
    <source>
        <dbReference type="EMBL" id="KAK3917297.1"/>
    </source>
</evidence>